<organism evidence="1 2">
    <name type="scientific">Phocaeicola coprophilus DSM 18228 = JCM 13818</name>
    <dbReference type="NCBI Taxonomy" id="547042"/>
    <lineage>
        <taxon>Bacteria</taxon>
        <taxon>Pseudomonadati</taxon>
        <taxon>Bacteroidota</taxon>
        <taxon>Bacteroidia</taxon>
        <taxon>Bacteroidales</taxon>
        <taxon>Bacteroidaceae</taxon>
        <taxon>Phocaeicola</taxon>
    </lineage>
</organism>
<dbReference type="Proteomes" id="UP000014073">
    <property type="component" value="Unassembled WGS sequence"/>
</dbReference>
<keyword evidence="2" id="KW-1185">Reference proteome</keyword>
<gene>
    <name evidence="1" type="ORF">BACCOPRO_00798</name>
</gene>
<reference evidence="1 2" key="1">
    <citation type="submission" date="2008-12" db="EMBL/GenBank/DDBJ databases">
        <authorList>
            <person name="Fulton L."/>
            <person name="Clifton S."/>
            <person name="Fulton B."/>
            <person name="Xu J."/>
            <person name="Minx P."/>
            <person name="Pepin K.H."/>
            <person name="Johnson M."/>
            <person name="Bhonagiri V."/>
            <person name="Nash W.E."/>
            <person name="Mardis E.R."/>
            <person name="Wilson R.K."/>
        </authorList>
    </citation>
    <scope>NUCLEOTIDE SEQUENCE [LARGE SCALE GENOMIC DNA]</scope>
    <source>
        <strain evidence="1 2">DSM 18228</strain>
    </source>
</reference>
<evidence type="ECO:0000313" key="1">
    <source>
        <dbReference type="EMBL" id="EEF75315.1"/>
    </source>
</evidence>
<sequence>MPKYLTWSQVPDTVKFESTHLNVEKLNEMVGEFMQRRVNFLVSALGSVNSTLEEASETMDVDVQMQPYKLEDIKNKIDIAIKAKDEEIWSQQRAITFVGNVDAVLDDILLFYNYII</sequence>
<comment type="caution">
    <text evidence="1">The sequence shown here is derived from an EMBL/GenBank/DDBJ whole genome shotgun (WGS) entry which is preliminary data.</text>
</comment>
<dbReference type="EMBL" id="ACBW01000053">
    <property type="protein sequence ID" value="EEF75315.1"/>
    <property type="molecule type" value="Genomic_DNA"/>
</dbReference>
<dbReference type="AlphaFoldDB" id="S0F5S2"/>
<dbReference type="HOGENOM" id="CLU_2091854_0_0_10"/>
<name>S0F5S2_9BACT</name>
<accession>S0F5S2</accession>
<evidence type="ECO:0000313" key="2">
    <source>
        <dbReference type="Proteomes" id="UP000014073"/>
    </source>
</evidence>
<dbReference type="eggNOG" id="ENOG502ZBX3">
    <property type="taxonomic scope" value="Bacteria"/>
</dbReference>
<protein>
    <submittedName>
        <fullName evidence="1">Uncharacterized protein</fullName>
    </submittedName>
</protein>
<proteinExistence type="predicted"/>